<evidence type="ECO:0000313" key="2">
    <source>
        <dbReference type="Proteomes" id="UP000250078"/>
    </source>
</evidence>
<accession>A0ACC8ENU0</accession>
<evidence type="ECO:0000313" key="1">
    <source>
        <dbReference type="EMBL" id="OCK88052.1"/>
    </source>
</evidence>
<reference evidence="1 2" key="1">
    <citation type="journal article" date="2016" name="Nat. Commun.">
        <title>Ectomycorrhizal ecology is imprinted in the genome of the dominant symbiotic fungus Cenococcum geophilum.</title>
        <authorList>
            <consortium name="DOE Joint Genome Institute"/>
            <person name="Peter M."/>
            <person name="Kohler A."/>
            <person name="Ohm R.A."/>
            <person name="Kuo A."/>
            <person name="Krutzmann J."/>
            <person name="Morin E."/>
            <person name="Arend M."/>
            <person name="Barry K.W."/>
            <person name="Binder M."/>
            <person name="Choi C."/>
            <person name="Clum A."/>
            <person name="Copeland A."/>
            <person name="Grisel N."/>
            <person name="Haridas S."/>
            <person name="Kipfer T."/>
            <person name="LaButti K."/>
            <person name="Lindquist E."/>
            <person name="Lipzen A."/>
            <person name="Maire R."/>
            <person name="Meier B."/>
            <person name="Mihaltcheva S."/>
            <person name="Molinier V."/>
            <person name="Murat C."/>
            <person name="Poggeler S."/>
            <person name="Quandt C.A."/>
            <person name="Sperisen C."/>
            <person name="Tritt A."/>
            <person name="Tisserant E."/>
            <person name="Crous P.W."/>
            <person name="Henrissat B."/>
            <person name="Nehls U."/>
            <person name="Egli S."/>
            <person name="Spatafora J.W."/>
            <person name="Grigoriev I.V."/>
            <person name="Martin F.M."/>
        </authorList>
    </citation>
    <scope>NUCLEOTIDE SEQUENCE [LARGE SCALE GENOMIC DNA]</scope>
    <source>
        <strain evidence="1 2">1.58</strain>
    </source>
</reference>
<keyword evidence="2" id="KW-1185">Reference proteome</keyword>
<proteinExistence type="predicted"/>
<dbReference type="Proteomes" id="UP000250078">
    <property type="component" value="Unassembled WGS sequence"/>
</dbReference>
<protein>
    <submittedName>
        <fullName evidence="1">WSC-domain-containing protein</fullName>
    </submittedName>
</protein>
<feature type="non-terminal residue" evidence="1">
    <location>
        <position position="1"/>
    </location>
</feature>
<gene>
    <name evidence="1" type="ORF">K441DRAFT_590706</name>
</gene>
<name>A0ACC8ENU0_9PEZI</name>
<dbReference type="EMBL" id="KV748249">
    <property type="protein sequence ID" value="OCK88052.1"/>
    <property type="molecule type" value="Genomic_DNA"/>
</dbReference>
<sequence length="236" mass="24392">SISTSTPTPSSTTTKSSSTSTGPTAISTVSSYAYQGCYNEATSGRALSALSTANGTSMTPALCAAYCTQYAWFGIEYGAECYCGPYPASSAVLATKQTDCNMACPGDKTALCGAGNRLQMYKSSDPSKVNHDPAVVKSAGNYTYYNCVVDTGNPRALTSVLASDGMSIEACLAQAEQSKYTWAGVEYGRECWMGNSLASASGNATSSSCNMNCKGALGEICGAGSRLTLYRRNAGV</sequence>
<organism evidence="1 2">
    <name type="scientific">Cenococcum geophilum 1.58</name>
    <dbReference type="NCBI Taxonomy" id="794803"/>
    <lineage>
        <taxon>Eukaryota</taxon>
        <taxon>Fungi</taxon>
        <taxon>Dikarya</taxon>
        <taxon>Ascomycota</taxon>
        <taxon>Pezizomycotina</taxon>
        <taxon>Dothideomycetes</taxon>
        <taxon>Pleosporomycetidae</taxon>
        <taxon>Gloniales</taxon>
        <taxon>Gloniaceae</taxon>
        <taxon>Cenococcum</taxon>
    </lineage>
</organism>